<dbReference type="PROSITE" id="PS50088">
    <property type="entry name" value="ANK_REPEAT"/>
    <property type="match status" value="5"/>
</dbReference>
<dbReference type="GO" id="GO:0045444">
    <property type="term" value="P:fat cell differentiation"/>
    <property type="evidence" value="ECO:0007669"/>
    <property type="project" value="Ensembl"/>
</dbReference>
<dbReference type="Proteomes" id="UP000694392">
    <property type="component" value="Unplaced"/>
</dbReference>
<dbReference type="GO" id="GO:0045071">
    <property type="term" value="P:negative regulation of viral genome replication"/>
    <property type="evidence" value="ECO:0007669"/>
    <property type="project" value="Ensembl"/>
</dbReference>
<dbReference type="PROSITE" id="PS50011">
    <property type="entry name" value="PROTEIN_KINASE_DOM"/>
    <property type="match status" value="1"/>
</dbReference>
<dbReference type="PRINTS" id="PR01415">
    <property type="entry name" value="ANKYRIN"/>
</dbReference>
<evidence type="ECO:0000259" key="4">
    <source>
        <dbReference type="PROSITE" id="PS50011"/>
    </source>
</evidence>
<dbReference type="GO" id="GO:0003723">
    <property type="term" value="F:RNA binding"/>
    <property type="evidence" value="ECO:0007669"/>
    <property type="project" value="Ensembl"/>
</dbReference>
<dbReference type="GO" id="GO:0043488">
    <property type="term" value="P:regulation of mRNA stability"/>
    <property type="evidence" value="ECO:0007669"/>
    <property type="project" value="Ensembl"/>
</dbReference>
<name>A0A8D0G9F4_SPHPU</name>
<evidence type="ECO:0000313" key="5">
    <source>
        <dbReference type="Ensembl" id="ENSSPUP00000005293.1"/>
    </source>
</evidence>
<dbReference type="AlphaFoldDB" id="A0A8D0G9F4"/>
<keyword evidence="6" id="KW-1185">Reference proteome</keyword>
<dbReference type="PROSITE" id="PS50297">
    <property type="entry name" value="ANK_REP_REGION"/>
    <property type="match status" value="4"/>
</dbReference>
<dbReference type="SMART" id="SM00248">
    <property type="entry name" value="ANK"/>
    <property type="match status" value="6"/>
</dbReference>
<dbReference type="GO" id="GO:0004672">
    <property type="term" value="F:protein kinase activity"/>
    <property type="evidence" value="ECO:0007669"/>
    <property type="project" value="InterPro"/>
</dbReference>
<dbReference type="GO" id="GO:0045944">
    <property type="term" value="P:positive regulation of transcription by RNA polymerase II"/>
    <property type="evidence" value="ECO:0007669"/>
    <property type="project" value="Ensembl"/>
</dbReference>
<dbReference type="SUPFAM" id="SSF48403">
    <property type="entry name" value="Ankyrin repeat"/>
    <property type="match status" value="2"/>
</dbReference>
<dbReference type="OMA" id="YGSESHK"/>
<dbReference type="PANTHER" id="PTHR24141">
    <property type="entry name" value="2-5A-DEPENDENT RIBONUCLEASE"/>
    <property type="match status" value="1"/>
</dbReference>
<evidence type="ECO:0000256" key="3">
    <source>
        <dbReference type="PROSITE-ProRule" id="PRU00023"/>
    </source>
</evidence>
<feature type="repeat" description="ANK" evidence="3">
    <location>
        <begin position="276"/>
        <end position="308"/>
    </location>
</feature>
<dbReference type="GO" id="GO:0046326">
    <property type="term" value="P:positive regulation of D-glucose import"/>
    <property type="evidence" value="ECO:0007669"/>
    <property type="project" value="Ensembl"/>
</dbReference>
<proteinExistence type="predicted"/>
<feature type="repeat" description="ANK" evidence="3">
    <location>
        <begin position="113"/>
        <end position="146"/>
    </location>
</feature>
<dbReference type="Gene3D" id="1.25.40.20">
    <property type="entry name" value="Ankyrin repeat-containing domain"/>
    <property type="match status" value="1"/>
</dbReference>
<dbReference type="GO" id="GO:0004540">
    <property type="term" value="F:RNA nuclease activity"/>
    <property type="evidence" value="ECO:0007669"/>
    <property type="project" value="Ensembl"/>
</dbReference>
<dbReference type="InterPro" id="IPR000719">
    <property type="entry name" value="Prot_kinase_dom"/>
</dbReference>
<protein>
    <submittedName>
        <fullName evidence="5">Ribonuclease L</fullName>
    </submittedName>
</protein>
<reference evidence="5" key="2">
    <citation type="submission" date="2025-09" db="UniProtKB">
        <authorList>
            <consortium name="Ensembl"/>
        </authorList>
    </citation>
    <scope>IDENTIFICATION</scope>
</reference>
<evidence type="ECO:0000256" key="2">
    <source>
        <dbReference type="ARBA" id="ARBA00023043"/>
    </source>
</evidence>
<sequence length="525" mass="59048">MVEGGWTPLHTAVKAEEEGAVHFLLEKGANPHARKENGATPFIVAGIAGKVSLLKLFLSHGSEINEYDDNGFTAFMEAAWHGKEEALRFLHKSGADVNLRRIVNEEKRAINRGGATALMDAARKGHLSIVKTLVREMEADVNLCDNQDRNALVHAFLETHCKDRESVVHFLLDCGADVNRRNEDGKTTLILAVEREQGCKNPITCLHLASMLSCLVSGILQLWIPSPIASPGLVSILLYLTIELFIYFCNPERESLDLVMAVLEKDEVDINDTGMDGKTALMIAVEKNNYEIAKLLCENKARTDVGDLIGLARRNYNAKMETLLRQYNARTIPYQPLKHWEPTSRRWAKPLQALYRKDRPMIGKLKLFTHTNFRIQRTSQGGIYLGFYDGKEVAVKIFLAAKNNNEPEKLCLEECSSNNHLIKLYGKEKNKACLYLCLSLCEKNLEEYLSAAENEGVKSKDILKTIFLAVQELHWFGYGHQDLHPSNILIDIAGKVFLADFDKSRKLDESQKDLLIGEDLKVISI</sequence>
<evidence type="ECO:0000256" key="1">
    <source>
        <dbReference type="ARBA" id="ARBA00022737"/>
    </source>
</evidence>
<dbReference type="Ensembl" id="ENSSPUT00000005625.1">
    <property type="protein sequence ID" value="ENSSPUP00000005293.1"/>
    <property type="gene ID" value="ENSSPUG00000004096.1"/>
</dbReference>
<dbReference type="Gene3D" id="1.10.510.10">
    <property type="entry name" value="Transferase(Phosphotransferase) domain 1"/>
    <property type="match status" value="1"/>
</dbReference>
<dbReference type="Pfam" id="PF12796">
    <property type="entry name" value="Ank_2"/>
    <property type="match status" value="3"/>
</dbReference>
<dbReference type="PANTHER" id="PTHR24141:SF1">
    <property type="entry name" value="2-5A-DEPENDENT RIBONUCLEASE"/>
    <property type="match status" value="1"/>
</dbReference>
<accession>A0A8D0G9F4</accession>
<gene>
    <name evidence="5" type="primary">RNASEL</name>
</gene>
<dbReference type="GO" id="GO:0005524">
    <property type="term" value="F:ATP binding"/>
    <property type="evidence" value="ECO:0007669"/>
    <property type="project" value="InterPro"/>
</dbReference>
<dbReference type="Pfam" id="PF00069">
    <property type="entry name" value="Pkinase"/>
    <property type="match status" value="1"/>
</dbReference>
<feature type="repeat" description="ANK" evidence="3">
    <location>
        <begin position="70"/>
        <end position="102"/>
    </location>
</feature>
<dbReference type="InterPro" id="IPR002110">
    <property type="entry name" value="Ankyrin_rpt"/>
</dbReference>
<dbReference type="InterPro" id="IPR011009">
    <property type="entry name" value="Kinase-like_dom_sf"/>
</dbReference>
<feature type="domain" description="Protein kinase" evidence="4">
    <location>
        <begin position="369"/>
        <end position="525"/>
    </location>
</feature>
<keyword evidence="1" id="KW-0677">Repeat</keyword>
<dbReference type="GeneTree" id="ENSGT00940000161114"/>
<dbReference type="GO" id="GO:0006396">
    <property type="term" value="P:RNA processing"/>
    <property type="evidence" value="ECO:0007669"/>
    <property type="project" value="TreeGrafter"/>
</dbReference>
<dbReference type="GO" id="GO:0051607">
    <property type="term" value="P:defense response to virus"/>
    <property type="evidence" value="ECO:0007669"/>
    <property type="project" value="Ensembl"/>
</dbReference>
<keyword evidence="2 3" id="KW-0040">ANK repeat</keyword>
<feature type="repeat" description="ANK" evidence="3">
    <location>
        <begin position="4"/>
        <end position="36"/>
    </location>
</feature>
<dbReference type="GO" id="GO:0043021">
    <property type="term" value="F:ribonucleoprotein complex binding"/>
    <property type="evidence" value="ECO:0007669"/>
    <property type="project" value="Ensembl"/>
</dbReference>
<reference evidence="5" key="1">
    <citation type="submission" date="2025-08" db="UniProtKB">
        <authorList>
            <consortium name="Ensembl"/>
        </authorList>
    </citation>
    <scope>IDENTIFICATION</scope>
</reference>
<evidence type="ECO:0000313" key="6">
    <source>
        <dbReference type="Proteomes" id="UP000694392"/>
    </source>
</evidence>
<dbReference type="SUPFAM" id="SSF56112">
    <property type="entry name" value="Protein kinase-like (PK-like)"/>
    <property type="match status" value="1"/>
</dbReference>
<feature type="repeat" description="ANK" evidence="3">
    <location>
        <begin position="37"/>
        <end position="69"/>
    </location>
</feature>
<organism evidence="5 6">
    <name type="scientific">Sphenodon punctatus</name>
    <name type="common">Tuatara</name>
    <name type="synonym">Hatteria punctata</name>
    <dbReference type="NCBI Taxonomy" id="8508"/>
    <lineage>
        <taxon>Eukaryota</taxon>
        <taxon>Metazoa</taxon>
        <taxon>Chordata</taxon>
        <taxon>Craniata</taxon>
        <taxon>Vertebrata</taxon>
        <taxon>Euteleostomi</taxon>
        <taxon>Lepidosauria</taxon>
        <taxon>Sphenodontia</taxon>
        <taxon>Sphenodontidae</taxon>
        <taxon>Sphenodon</taxon>
    </lineage>
</organism>
<dbReference type="InterPro" id="IPR036770">
    <property type="entry name" value="Ankyrin_rpt-contain_sf"/>
</dbReference>